<keyword evidence="1" id="KW-1133">Transmembrane helix</keyword>
<keyword evidence="1" id="KW-0472">Membrane</keyword>
<keyword evidence="3" id="KW-1185">Reference proteome</keyword>
<protein>
    <submittedName>
        <fullName evidence="2">YvrJ family protein</fullName>
    </submittedName>
</protein>
<dbReference type="InterPro" id="IPR024419">
    <property type="entry name" value="YvrJ"/>
</dbReference>
<name>A0ABT4X575_9BACI</name>
<evidence type="ECO:0000313" key="3">
    <source>
        <dbReference type="Proteomes" id="UP001211894"/>
    </source>
</evidence>
<evidence type="ECO:0000256" key="1">
    <source>
        <dbReference type="SAM" id="Phobius"/>
    </source>
</evidence>
<dbReference type="Proteomes" id="UP001211894">
    <property type="component" value="Unassembled WGS sequence"/>
</dbReference>
<dbReference type="RefSeq" id="WP_271340432.1">
    <property type="nucleotide sequence ID" value="NZ_JAQKAB010000004.1"/>
</dbReference>
<comment type="caution">
    <text evidence="2">The sequence shown here is derived from an EMBL/GenBank/DDBJ whole genome shotgun (WGS) entry which is preliminary data.</text>
</comment>
<reference evidence="2 3" key="1">
    <citation type="submission" date="2023-01" db="EMBL/GenBank/DDBJ databases">
        <title>Bacillus changyiensis sp. nov., isolated from a coastal deposit.</title>
        <authorList>
            <person name="Xiao G."/>
            <person name="Lai Q."/>
            <person name="Hu Z."/>
            <person name="Shao Z."/>
        </authorList>
    </citation>
    <scope>NUCLEOTIDE SEQUENCE [LARGE SCALE GENOMIC DNA]</scope>
    <source>
        <strain evidence="2 3">CLL-7-23</strain>
    </source>
</reference>
<organism evidence="2 3">
    <name type="scientific">Bacillus changyiensis</name>
    <dbReference type="NCBI Taxonomy" id="3004103"/>
    <lineage>
        <taxon>Bacteria</taxon>
        <taxon>Bacillati</taxon>
        <taxon>Bacillota</taxon>
        <taxon>Bacilli</taxon>
        <taxon>Bacillales</taxon>
        <taxon>Bacillaceae</taxon>
        <taxon>Bacillus</taxon>
    </lineage>
</organism>
<accession>A0ABT4X575</accession>
<sequence length="53" mass="6225">MSTLEIEQLLSQIGNFGFPLILAIYLLFRFEKKIEKLTEVISKLENNIKELKK</sequence>
<evidence type="ECO:0000313" key="2">
    <source>
        <dbReference type="EMBL" id="MDA7026586.1"/>
    </source>
</evidence>
<proteinExistence type="predicted"/>
<feature type="transmembrane region" description="Helical" evidence="1">
    <location>
        <begin position="12"/>
        <end position="28"/>
    </location>
</feature>
<keyword evidence="1" id="KW-0812">Transmembrane</keyword>
<dbReference type="Pfam" id="PF12841">
    <property type="entry name" value="YvrJ"/>
    <property type="match status" value="1"/>
</dbReference>
<gene>
    <name evidence="2" type="ORF">PJ311_08175</name>
</gene>
<dbReference type="EMBL" id="JAQKAB010000004">
    <property type="protein sequence ID" value="MDA7026586.1"/>
    <property type="molecule type" value="Genomic_DNA"/>
</dbReference>